<dbReference type="RefSeq" id="WP_179787358.1">
    <property type="nucleotide sequence ID" value="NZ_BAAARR010000008.1"/>
</dbReference>
<comment type="caution">
    <text evidence="2">The sequence shown here is derived from an EMBL/GenBank/DDBJ whole genome shotgun (WGS) entry which is preliminary data.</text>
</comment>
<proteinExistence type="predicted"/>
<keyword evidence="2" id="KW-0808">Transferase</keyword>
<dbReference type="GO" id="GO:0032259">
    <property type="term" value="P:methylation"/>
    <property type="evidence" value="ECO:0007669"/>
    <property type="project" value="UniProtKB-KW"/>
</dbReference>
<dbReference type="Gene3D" id="3.40.50.150">
    <property type="entry name" value="Vaccinia Virus protein VP39"/>
    <property type="match status" value="1"/>
</dbReference>
<name>A0A852ZD22_9ACTN</name>
<keyword evidence="3" id="KW-1185">Reference proteome</keyword>
<dbReference type="CDD" id="cd02440">
    <property type="entry name" value="AdoMet_MTases"/>
    <property type="match status" value="1"/>
</dbReference>
<dbReference type="InterPro" id="IPR013216">
    <property type="entry name" value="Methyltransf_11"/>
</dbReference>
<evidence type="ECO:0000313" key="3">
    <source>
        <dbReference type="Proteomes" id="UP000579605"/>
    </source>
</evidence>
<dbReference type="EMBL" id="JACBZH010000001">
    <property type="protein sequence ID" value="NYH89672.1"/>
    <property type="molecule type" value="Genomic_DNA"/>
</dbReference>
<dbReference type="SUPFAM" id="SSF53335">
    <property type="entry name" value="S-adenosyl-L-methionine-dependent methyltransferases"/>
    <property type="match status" value="1"/>
</dbReference>
<gene>
    <name evidence="2" type="ORF">F4554_002310</name>
</gene>
<accession>A0A852ZD22</accession>
<organism evidence="2 3">
    <name type="scientific">Actinopolymorpha rutila</name>
    <dbReference type="NCBI Taxonomy" id="446787"/>
    <lineage>
        <taxon>Bacteria</taxon>
        <taxon>Bacillati</taxon>
        <taxon>Actinomycetota</taxon>
        <taxon>Actinomycetes</taxon>
        <taxon>Propionibacteriales</taxon>
        <taxon>Actinopolymorphaceae</taxon>
        <taxon>Actinopolymorpha</taxon>
    </lineage>
</organism>
<protein>
    <submittedName>
        <fullName evidence="2">SAM-dependent methyltransferase</fullName>
    </submittedName>
</protein>
<sequence>MPAELTARGASVVGIEGSPRLLEHAAVRLAGRAELRQHDLEMPLAFAADASFDGAVMALVVHYVDARRQLLAELARVLRPGGWLVVSTMHPTADWNRFGGSYYAVEKVDRPVAQGRCHTHYWRMPLETFLAELLGAGFVLERLVEPRPAPELRQIDPEAHDKLHTAPCFLTVRLRRP</sequence>
<dbReference type="Pfam" id="PF08241">
    <property type="entry name" value="Methyltransf_11"/>
    <property type="match status" value="1"/>
</dbReference>
<dbReference type="Proteomes" id="UP000579605">
    <property type="component" value="Unassembled WGS sequence"/>
</dbReference>
<keyword evidence="2" id="KW-0489">Methyltransferase</keyword>
<dbReference type="GO" id="GO:0008757">
    <property type="term" value="F:S-adenosylmethionine-dependent methyltransferase activity"/>
    <property type="evidence" value="ECO:0007669"/>
    <property type="project" value="InterPro"/>
</dbReference>
<reference evidence="2 3" key="1">
    <citation type="submission" date="2020-07" db="EMBL/GenBank/DDBJ databases">
        <title>Sequencing the genomes of 1000 actinobacteria strains.</title>
        <authorList>
            <person name="Klenk H.-P."/>
        </authorList>
    </citation>
    <scope>NUCLEOTIDE SEQUENCE [LARGE SCALE GENOMIC DNA]</scope>
    <source>
        <strain evidence="2 3">DSM 18448</strain>
    </source>
</reference>
<dbReference type="PANTHER" id="PTHR43861:SF1">
    <property type="entry name" value="TRANS-ACONITATE 2-METHYLTRANSFERASE"/>
    <property type="match status" value="1"/>
</dbReference>
<dbReference type="AlphaFoldDB" id="A0A852ZD22"/>
<dbReference type="PANTHER" id="PTHR43861">
    <property type="entry name" value="TRANS-ACONITATE 2-METHYLTRANSFERASE-RELATED"/>
    <property type="match status" value="1"/>
</dbReference>
<evidence type="ECO:0000313" key="2">
    <source>
        <dbReference type="EMBL" id="NYH89672.1"/>
    </source>
</evidence>
<feature type="domain" description="Methyltransferase type 11" evidence="1">
    <location>
        <begin position="4"/>
        <end position="86"/>
    </location>
</feature>
<dbReference type="InterPro" id="IPR029063">
    <property type="entry name" value="SAM-dependent_MTases_sf"/>
</dbReference>
<evidence type="ECO:0000259" key="1">
    <source>
        <dbReference type="Pfam" id="PF08241"/>
    </source>
</evidence>